<name>A0A6J5WB16_PRUAR</name>
<reference evidence="2" key="1">
    <citation type="journal article" date="2020" name="Genome Biol.">
        <title>Gamete binning: chromosome-level and haplotype-resolved genome assembly enabled by high-throughput single-cell sequencing of gamete genomes.</title>
        <authorList>
            <person name="Campoy J.A."/>
            <person name="Sun H."/>
            <person name="Goel M."/>
            <person name="Jiao W.-B."/>
            <person name="Folz-Donahue K."/>
            <person name="Wang N."/>
            <person name="Rubio M."/>
            <person name="Liu C."/>
            <person name="Kukat C."/>
            <person name="Ruiz D."/>
            <person name="Huettel B."/>
            <person name="Schneeberger K."/>
        </authorList>
    </citation>
    <scope>NUCLEOTIDE SEQUENCE [LARGE SCALE GENOMIC DNA]</scope>
    <source>
        <strain evidence="2">cv. Rojo Pasion</strain>
    </source>
</reference>
<accession>A0A6J5WB16</accession>
<dbReference type="Proteomes" id="UP000507245">
    <property type="component" value="Unassembled WGS sequence"/>
</dbReference>
<organism evidence="1 2">
    <name type="scientific">Prunus armeniaca</name>
    <name type="common">Apricot</name>
    <name type="synonym">Armeniaca vulgaris</name>
    <dbReference type="NCBI Taxonomy" id="36596"/>
    <lineage>
        <taxon>Eukaryota</taxon>
        <taxon>Viridiplantae</taxon>
        <taxon>Streptophyta</taxon>
        <taxon>Embryophyta</taxon>
        <taxon>Tracheophyta</taxon>
        <taxon>Spermatophyta</taxon>
        <taxon>Magnoliopsida</taxon>
        <taxon>eudicotyledons</taxon>
        <taxon>Gunneridae</taxon>
        <taxon>Pentapetalae</taxon>
        <taxon>rosids</taxon>
        <taxon>fabids</taxon>
        <taxon>Rosales</taxon>
        <taxon>Rosaceae</taxon>
        <taxon>Amygdaloideae</taxon>
        <taxon>Amygdaleae</taxon>
        <taxon>Prunus</taxon>
    </lineage>
</organism>
<sequence>MMGYLGFTRFTIGLDSQEAVSILKDGLDWWSNIGNVVEDVRRLMVDREVAGVFYQHWKGNRVAHSLAQHGLSARSRL</sequence>
<evidence type="ECO:0000313" key="1">
    <source>
        <dbReference type="EMBL" id="CAB4298870.1"/>
    </source>
</evidence>
<dbReference type="EMBL" id="CAEKKB010000002">
    <property type="protein sequence ID" value="CAB4298870.1"/>
    <property type="molecule type" value="Genomic_DNA"/>
</dbReference>
<evidence type="ECO:0000313" key="2">
    <source>
        <dbReference type="Proteomes" id="UP000507245"/>
    </source>
</evidence>
<gene>
    <name evidence="1" type="ORF">ORAREDHAP_LOCUS11728</name>
</gene>
<proteinExistence type="predicted"/>
<evidence type="ECO:0008006" key="3">
    <source>
        <dbReference type="Google" id="ProtNLM"/>
    </source>
</evidence>
<dbReference type="AlphaFoldDB" id="A0A6J5WB16"/>
<keyword evidence="2" id="KW-1185">Reference proteome</keyword>
<protein>
    <recommendedName>
        <fullName evidence="3">RNase H type-1 domain-containing protein</fullName>
    </recommendedName>
</protein>